<protein>
    <submittedName>
        <fullName evidence="1">Polyprotein</fullName>
    </submittedName>
</protein>
<organism evidence="1">
    <name type="scientific">Hepacivirus hominis</name>
    <dbReference type="NCBI Taxonomy" id="3052230"/>
    <lineage>
        <taxon>Viruses</taxon>
        <taxon>Riboviria</taxon>
        <taxon>Orthornavirae</taxon>
        <taxon>Kitrinoviricota</taxon>
        <taxon>Flasuviricetes</taxon>
        <taxon>Amarillovirales</taxon>
        <taxon>Flaviviridae</taxon>
        <taxon>Hepacivirus</taxon>
    </lineage>
</organism>
<feature type="non-terminal residue" evidence="1">
    <location>
        <position position="40"/>
    </location>
</feature>
<sequence length="40" mass="4162">VMLLLGVVPAGLCIYTGGRQNKSTSRLTSLLSNGASQNIQ</sequence>
<evidence type="ECO:0000313" key="1">
    <source>
        <dbReference type="EMBL" id="AAK63467.1"/>
    </source>
</evidence>
<dbReference type="EMBL" id="AF379250">
    <property type="protein sequence ID" value="AAK63467.1"/>
    <property type="molecule type" value="Genomic_RNA"/>
</dbReference>
<accession>Q91K22</accession>
<feature type="non-terminal residue" evidence="1">
    <location>
        <position position="1"/>
    </location>
</feature>
<name>Q91K22_9HEPC</name>
<proteinExistence type="predicted"/>
<reference evidence="1" key="1">
    <citation type="journal article" date="2001" name="Hepatology">
        <title>High amino acid variability within the NS5A of hepatitis C virus (HCV) is associated with hepatocellular carcinoma in patients with HCV-1b-related cirrhosis.</title>
        <authorList>
            <person name="Gimenez-Barcons M."/>
            <person name="Franco S."/>
            <person name="Suarez Y."/>
            <person name="Forns X."/>
            <person name="Ampurdanes S."/>
            <person name="Puig-Basagoiti F."/>
            <person name="Sanchez-Fueyo A."/>
            <person name="Barrera J.M."/>
            <person name="Llovet J.M."/>
            <person name="Bruix J."/>
            <person name="Sanchez-Tapias J.M."/>
            <person name="Rodes J."/>
            <person name="Saiz J.C."/>
        </authorList>
    </citation>
    <scope>NUCLEOTIDE SEQUENCE</scope>
</reference>
<dbReference type="euHCVdb" id="AF379250"/>